<evidence type="ECO:0000256" key="6">
    <source>
        <dbReference type="ARBA" id="ARBA00034754"/>
    </source>
</evidence>
<name>A0ABT0S5P7_9SPHN</name>
<keyword evidence="2" id="KW-0808">Transferase</keyword>
<evidence type="ECO:0000256" key="7">
    <source>
        <dbReference type="ARBA" id="ARBA00049244"/>
    </source>
</evidence>
<dbReference type="Gene3D" id="1.10.8.60">
    <property type="match status" value="1"/>
</dbReference>
<dbReference type="SUPFAM" id="SSF48019">
    <property type="entry name" value="post-AAA+ oligomerization domain-like"/>
    <property type="match status" value="1"/>
</dbReference>
<dbReference type="Proteomes" id="UP001165342">
    <property type="component" value="Unassembled WGS sequence"/>
</dbReference>
<evidence type="ECO:0000313" key="8">
    <source>
        <dbReference type="EMBL" id="MCL6730926.1"/>
    </source>
</evidence>
<reference evidence="8" key="1">
    <citation type="submission" date="2022-05" db="EMBL/GenBank/DDBJ databases">
        <authorList>
            <person name="Jo J.-H."/>
            <person name="Im W.-T."/>
        </authorList>
    </citation>
    <scope>NUCLEOTIDE SEQUENCE</scope>
    <source>
        <strain evidence="8">SE220</strain>
    </source>
</reference>
<evidence type="ECO:0000256" key="5">
    <source>
        <dbReference type="ARBA" id="ARBA00022932"/>
    </source>
</evidence>
<dbReference type="PANTHER" id="PTHR34388:SF1">
    <property type="entry name" value="DNA POLYMERASE III SUBUNIT DELTA"/>
    <property type="match status" value="1"/>
</dbReference>
<comment type="similarity">
    <text evidence="6">Belongs to the DNA polymerase HolA subunit family.</text>
</comment>
<organism evidence="8 9">
    <name type="scientific">Sphingomonas hankyongi</name>
    <dbReference type="NCBI Taxonomy" id="2908209"/>
    <lineage>
        <taxon>Bacteria</taxon>
        <taxon>Pseudomonadati</taxon>
        <taxon>Pseudomonadota</taxon>
        <taxon>Alphaproteobacteria</taxon>
        <taxon>Sphingomonadales</taxon>
        <taxon>Sphingomonadaceae</taxon>
        <taxon>Sphingomonas</taxon>
    </lineage>
</organism>
<proteinExistence type="inferred from homology"/>
<dbReference type="InterPro" id="IPR005790">
    <property type="entry name" value="DNA_polIII_delta"/>
</dbReference>
<comment type="catalytic activity">
    <reaction evidence="7">
        <text>DNA(n) + a 2'-deoxyribonucleoside 5'-triphosphate = DNA(n+1) + diphosphate</text>
        <dbReference type="Rhea" id="RHEA:22508"/>
        <dbReference type="Rhea" id="RHEA-COMP:17339"/>
        <dbReference type="Rhea" id="RHEA-COMP:17340"/>
        <dbReference type="ChEBI" id="CHEBI:33019"/>
        <dbReference type="ChEBI" id="CHEBI:61560"/>
        <dbReference type="ChEBI" id="CHEBI:173112"/>
        <dbReference type="EC" id="2.7.7.7"/>
    </reaction>
</comment>
<keyword evidence="5" id="KW-0239">DNA-directed DNA polymerase</keyword>
<dbReference type="EMBL" id="JAMGBE010000004">
    <property type="protein sequence ID" value="MCL6730926.1"/>
    <property type="molecule type" value="Genomic_DNA"/>
</dbReference>
<dbReference type="InterPro" id="IPR027417">
    <property type="entry name" value="P-loop_NTPase"/>
</dbReference>
<dbReference type="PANTHER" id="PTHR34388">
    <property type="entry name" value="DNA POLYMERASE III SUBUNIT DELTA"/>
    <property type="match status" value="1"/>
</dbReference>
<evidence type="ECO:0000256" key="4">
    <source>
        <dbReference type="ARBA" id="ARBA00022705"/>
    </source>
</evidence>
<accession>A0ABT0S5P7</accession>
<dbReference type="InterPro" id="IPR008921">
    <property type="entry name" value="DNA_pol3_clamp-load_cplx_C"/>
</dbReference>
<evidence type="ECO:0000313" key="9">
    <source>
        <dbReference type="Proteomes" id="UP001165342"/>
    </source>
</evidence>
<sequence length="338" mass="36135">MKVSKQSVARSIDQPDPAVRFYLLHGPDDGQSRALGARLVEALGAEKVIIAAGAVKSDPALIASEAAAISLFGGRRLIWIEPASEDIAEGVRALLEIEATESAVVAIAGALRKTSELLKLAEASPRAVAFAAYPPEGAEADRMVIDVGRRFGLKCDPRLANRIAESCGNDQALVAQEMQKLALYVDASPQTPKPLDVEALDAVGAELSEGNIPRVADLALAGDLKALTEELAKLPTGAEGIPVVRALQRRLMMLAPARARMEHGDRLDAVMTSLGKSLFWKDKEIVGRMLSRWNAAGLAKVAERAAKLERTLIFSPSPERESLGEELLSIARAARSRR</sequence>
<dbReference type="RefSeq" id="WP_249832414.1">
    <property type="nucleotide sequence ID" value="NZ_JAMGBE010000004.1"/>
</dbReference>
<keyword evidence="4" id="KW-0235">DNA replication</keyword>
<dbReference type="SUPFAM" id="SSF52540">
    <property type="entry name" value="P-loop containing nucleoside triphosphate hydrolases"/>
    <property type="match status" value="1"/>
</dbReference>
<evidence type="ECO:0000256" key="3">
    <source>
        <dbReference type="ARBA" id="ARBA00022695"/>
    </source>
</evidence>
<evidence type="ECO:0000256" key="2">
    <source>
        <dbReference type="ARBA" id="ARBA00022679"/>
    </source>
</evidence>
<protein>
    <recommendedName>
        <fullName evidence="1">DNA-directed DNA polymerase</fullName>
        <ecNumber evidence="1">2.7.7.7</ecNumber>
    </recommendedName>
</protein>
<comment type="caution">
    <text evidence="8">The sequence shown here is derived from an EMBL/GenBank/DDBJ whole genome shotgun (WGS) entry which is preliminary data.</text>
</comment>
<gene>
    <name evidence="8" type="ORF">LZ538_12835</name>
</gene>
<keyword evidence="9" id="KW-1185">Reference proteome</keyword>
<keyword evidence="3" id="KW-0548">Nucleotidyltransferase</keyword>
<dbReference type="NCBIfam" id="TIGR01128">
    <property type="entry name" value="holA"/>
    <property type="match status" value="1"/>
</dbReference>
<evidence type="ECO:0000256" key="1">
    <source>
        <dbReference type="ARBA" id="ARBA00012417"/>
    </source>
</evidence>
<dbReference type="EC" id="2.7.7.7" evidence="1"/>